<protein>
    <submittedName>
        <fullName evidence="9">Uncharacterized protein</fullName>
    </submittedName>
</protein>
<dbReference type="InterPro" id="IPR038350">
    <property type="entry name" value="Orai_sf"/>
</dbReference>
<evidence type="ECO:0000256" key="6">
    <source>
        <dbReference type="SAM" id="MobiDB-lite"/>
    </source>
</evidence>
<dbReference type="PANTHER" id="PTHR31501:SF7">
    <property type="entry name" value="CALCIUM RELEASE-ACTIVATED CALCIUM CHANNEL PROTEIN 1"/>
    <property type="match status" value="1"/>
</dbReference>
<feature type="region of interest" description="Disordered" evidence="6">
    <location>
        <begin position="112"/>
        <end position="135"/>
    </location>
</feature>
<feature type="transmembrane region" description="Helical" evidence="7">
    <location>
        <begin position="39"/>
        <end position="60"/>
    </location>
</feature>
<comment type="similarity">
    <text evidence="2">Belongs to the Orai family.</text>
</comment>
<keyword evidence="8" id="KW-1185">Reference proteome</keyword>
<dbReference type="Proteomes" id="UP000887565">
    <property type="component" value="Unplaced"/>
</dbReference>
<dbReference type="GO" id="GO:0015279">
    <property type="term" value="F:store-operated calcium channel activity"/>
    <property type="evidence" value="ECO:0007669"/>
    <property type="project" value="TreeGrafter"/>
</dbReference>
<keyword evidence="5 7" id="KW-0472">Membrane</keyword>
<sequence>MRVLLNFELNYQLSESDTCLFIEIGIIFWIKFVGPTTSTAALITTGLLIPVFIVFIWFTYTFYKKLTLHKYEVSKNRLDDLEDYCTRLNEFESVNVTLAVPPVRSAGSGRFLTTNGSSTAPPSPIILGSDKMSNL</sequence>
<dbReference type="Pfam" id="PF07856">
    <property type="entry name" value="Orai-1"/>
    <property type="match status" value="1"/>
</dbReference>
<evidence type="ECO:0000256" key="7">
    <source>
        <dbReference type="SAM" id="Phobius"/>
    </source>
</evidence>
<reference evidence="9" key="1">
    <citation type="submission" date="2022-11" db="UniProtKB">
        <authorList>
            <consortium name="WormBaseParasite"/>
        </authorList>
    </citation>
    <scope>IDENTIFICATION</scope>
</reference>
<keyword evidence="4 7" id="KW-1133">Transmembrane helix</keyword>
<evidence type="ECO:0000256" key="5">
    <source>
        <dbReference type="ARBA" id="ARBA00023136"/>
    </source>
</evidence>
<evidence type="ECO:0000313" key="8">
    <source>
        <dbReference type="Proteomes" id="UP000887565"/>
    </source>
</evidence>
<dbReference type="GO" id="GO:0002115">
    <property type="term" value="P:store-operated calcium entry"/>
    <property type="evidence" value="ECO:0007669"/>
    <property type="project" value="TreeGrafter"/>
</dbReference>
<organism evidence="8 9">
    <name type="scientific">Romanomermis culicivorax</name>
    <name type="common">Nematode worm</name>
    <dbReference type="NCBI Taxonomy" id="13658"/>
    <lineage>
        <taxon>Eukaryota</taxon>
        <taxon>Metazoa</taxon>
        <taxon>Ecdysozoa</taxon>
        <taxon>Nematoda</taxon>
        <taxon>Enoplea</taxon>
        <taxon>Dorylaimia</taxon>
        <taxon>Mermithida</taxon>
        <taxon>Mermithoidea</taxon>
        <taxon>Mermithidae</taxon>
        <taxon>Romanomermis</taxon>
    </lineage>
</organism>
<evidence type="ECO:0000256" key="4">
    <source>
        <dbReference type="ARBA" id="ARBA00022989"/>
    </source>
</evidence>
<proteinExistence type="inferred from homology"/>
<name>A0A915J9Q5_ROMCU</name>
<dbReference type="AlphaFoldDB" id="A0A915J9Q5"/>
<dbReference type="InterPro" id="IPR012446">
    <property type="entry name" value="CRAC_channel"/>
</dbReference>
<comment type="subcellular location">
    <subcellularLocation>
        <location evidence="1">Membrane</location>
        <topology evidence="1">Multi-pass membrane protein</topology>
    </subcellularLocation>
</comment>
<dbReference type="GO" id="GO:0016020">
    <property type="term" value="C:membrane"/>
    <property type="evidence" value="ECO:0007669"/>
    <property type="project" value="UniProtKB-SubCell"/>
</dbReference>
<evidence type="ECO:0000256" key="2">
    <source>
        <dbReference type="ARBA" id="ARBA00008062"/>
    </source>
</evidence>
<dbReference type="Gene3D" id="1.20.140.140">
    <property type="entry name" value="Calcium release-activated calcium channel protein Orai"/>
    <property type="match status" value="1"/>
</dbReference>
<evidence type="ECO:0000256" key="3">
    <source>
        <dbReference type="ARBA" id="ARBA00022692"/>
    </source>
</evidence>
<keyword evidence="3 7" id="KW-0812">Transmembrane</keyword>
<dbReference type="WBParaSite" id="nRc.2.0.1.t22887-RA">
    <property type="protein sequence ID" value="nRc.2.0.1.t22887-RA"/>
    <property type="gene ID" value="nRc.2.0.1.g22887"/>
</dbReference>
<evidence type="ECO:0000313" key="9">
    <source>
        <dbReference type="WBParaSite" id="nRc.2.0.1.t22887-RA"/>
    </source>
</evidence>
<accession>A0A915J9Q5</accession>
<dbReference type="PANTHER" id="PTHR31501">
    <property type="entry name" value="CALCIUM RELEASE-ACTIVATED CALCIUM CHANNEL PROTEIN 1"/>
    <property type="match status" value="1"/>
</dbReference>
<evidence type="ECO:0000256" key="1">
    <source>
        <dbReference type="ARBA" id="ARBA00004141"/>
    </source>
</evidence>